<evidence type="ECO:0000313" key="2">
    <source>
        <dbReference type="EMBL" id="DAE24400.1"/>
    </source>
</evidence>
<feature type="region of interest" description="Disordered" evidence="1">
    <location>
        <begin position="84"/>
        <end position="103"/>
    </location>
</feature>
<sequence>MTFQEASRTTLEEFEIYNTAYLIQQEDMRYHSAIQAWFNQTVQATKGKGKSAKSAYRTFDDFYNHKNEFDKIFKKDDVGQVKQKKMSLADRNRRLNQSLKERG</sequence>
<proteinExistence type="predicted"/>
<name>A0A8S5QZ73_9CAUD</name>
<organism evidence="2">
    <name type="scientific">Siphoviridae sp. ctOow3</name>
    <dbReference type="NCBI Taxonomy" id="2826315"/>
    <lineage>
        <taxon>Viruses</taxon>
        <taxon>Duplodnaviria</taxon>
        <taxon>Heunggongvirae</taxon>
        <taxon>Uroviricota</taxon>
        <taxon>Caudoviricetes</taxon>
    </lineage>
</organism>
<evidence type="ECO:0000256" key="1">
    <source>
        <dbReference type="SAM" id="MobiDB-lite"/>
    </source>
</evidence>
<dbReference type="EMBL" id="BK015773">
    <property type="protein sequence ID" value="DAE24400.1"/>
    <property type="molecule type" value="Genomic_DNA"/>
</dbReference>
<protein>
    <submittedName>
        <fullName evidence="2">Uncharacterized protein</fullName>
    </submittedName>
</protein>
<accession>A0A8S5QZ73</accession>
<reference evidence="2" key="1">
    <citation type="journal article" date="2021" name="Proc. Natl. Acad. Sci. U.S.A.">
        <title>A Catalog of Tens of Thousands of Viruses from Human Metagenomes Reveals Hidden Associations with Chronic Diseases.</title>
        <authorList>
            <person name="Tisza M.J."/>
            <person name="Buck C.B."/>
        </authorList>
    </citation>
    <scope>NUCLEOTIDE SEQUENCE</scope>
    <source>
        <strain evidence="2">CtOow3</strain>
    </source>
</reference>
<feature type="compositionally biased region" description="Basic and acidic residues" evidence="1">
    <location>
        <begin position="87"/>
        <end position="103"/>
    </location>
</feature>